<dbReference type="Proteomes" id="UP000488506">
    <property type="component" value="Unassembled WGS sequence"/>
</dbReference>
<dbReference type="Gene3D" id="3.40.630.30">
    <property type="match status" value="1"/>
</dbReference>
<evidence type="ECO:0008006" key="3">
    <source>
        <dbReference type="Google" id="ProtNLM"/>
    </source>
</evidence>
<gene>
    <name evidence="1" type="ORF">FD145_565</name>
</gene>
<dbReference type="EMBL" id="WPAF01000007">
    <property type="protein sequence ID" value="KAF0134547.1"/>
    <property type="molecule type" value="Genomic_DNA"/>
</dbReference>
<dbReference type="InterPro" id="IPR007434">
    <property type="entry name" value="FemAB-like"/>
</dbReference>
<dbReference type="Pfam" id="PF04339">
    <property type="entry name" value="FemAB_like"/>
    <property type="match status" value="1"/>
</dbReference>
<evidence type="ECO:0000313" key="2">
    <source>
        <dbReference type="Proteomes" id="UP000488506"/>
    </source>
</evidence>
<evidence type="ECO:0000313" key="1">
    <source>
        <dbReference type="EMBL" id="KAF0134547.1"/>
    </source>
</evidence>
<proteinExistence type="predicted"/>
<comment type="caution">
    <text evidence="1">The sequence shown here is derived from an EMBL/GenBank/DDBJ whole genome shotgun (WGS) entry which is preliminary data.</text>
</comment>
<dbReference type="AlphaFoldDB" id="A0A833L1I1"/>
<organism evidence="1 2">
    <name type="scientific">Candidatus Saganbacteria bacterium</name>
    <dbReference type="NCBI Taxonomy" id="2575572"/>
    <lineage>
        <taxon>Bacteria</taxon>
        <taxon>Bacillati</taxon>
        <taxon>Saganbacteria</taxon>
    </lineage>
</organism>
<reference evidence="1 2" key="1">
    <citation type="submission" date="2019-12" db="EMBL/GenBank/DDBJ databases">
        <authorList>
            <person name="Wolfe R."/>
            <person name="Danczak R."/>
            <person name="Wilkins M."/>
        </authorList>
    </citation>
    <scope>NUCLEOTIDE SEQUENCE [LARGE SCALE GENOMIC DNA]</scope>
    <source>
        <strain evidence="1">X2_MaxBin.013</strain>
    </source>
</reference>
<sequence>MTSSEINFRIVDTVEACGKDRWDALVGEHGICNCYDYLLALEKSKINDFRYKYILIYQENTLIFGMVVFVTQQLYLDVPVSQEFKKVINFLRNVFPRFLVAKAIVCGSPIAECNYFSYKSGTNLQFVFMKAQEAIAKLEQEEKINLVVFKDFEENQQVDPHLKKLGFTKVYCLPSTVLKTRYADFKKYLKSLKNKYRANIVNKINKIHCNLDSEISWQIKDKIESIYSLYLQTYERAPVKFEKLNKQFFLDLFSNLPEKKRCLLLFKYNQNIIAFAVLLICKNNCINFRIGMDYSVNKELHVYFHLLYHNIEFCIKQQLDNLYLSQTSYRPKLELGARLYPIVGYLKHRNPIWHRILSLLMKIFFRRYSELALSANPIETLKKIFPEYY</sequence>
<dbReference type="SUPFAM" id="SSF55729">
    <property type="entry name" value="Acyl-CoA N-acyltransferases (Nat)"/>
    <property type="match status" value="1"/>
</dbReference>
<name>A0A833L1I1_UNCSA</name>
<protein>
    <recommendedName>
        <fullName evidence="3">GNAT family N-acetyltransferase</fullName>
    </recommendedName>
</protein>
<dbReference type="InterPro" id="IPR016181">
    <property type="entry name" value="Acyl_CoA_acyltransferase"/>
</dbReference>
<accession>A0A833L1I1</accession>